<feature type="transmembrane region" description="Helical" evidence="7">
    <location>
        <begin position="909"/>
        <end position="936"/>
    </location>
</feature>
<reference evidence="9" key="1">
    <citation type="submission" date="2023-07" db="EMBL/GenBank/DDBJ databases">
        <authorList>
            <consortium name="AG Swart"/>
            <person name="Singh M."/>
            <person name="Singh A."/>
            <person name="Seah K."/>
            <person name="Emmerich C."/>
        </authorList>
    </citation>
    <scope>NUCLEOTIDE SEQUENCE</scope>
    <source>
        <strain evidence="9">DP1</strain>
    </source>
</reference>
<keyword evidence="4 7" id="KW-1133">Transmembrane helix</keyword>
<evidence type="ECO:0000256" key="6">
    <source>
        <dbReference type="SAM" id="MobiDB-lite"/>
    </source>
</evidence>
<evidence type="ECO:0000256" key="4">
    <source>
        <dbReference type="ARBA" id="ARBA00022989"/>
    </source>
</evidence>
<comment type="caution">
    <text evidence="9">The sequence shown here is derived from an EMBL/GenBank/DDBJ whole genome shotgun (WGS) entry which is preliminary data.</text>
</comment>
<dbReference type="Gene3D" id="1.10.287.70">
    <property type="match status" value="1"/>
</dbReference>
<feature type="region of interest" description="Disordered" evidence="6">
    <location>
        <begin position="1"/>
        <end position="65"/>
    </location>
</feature>
<dbReference type="AlphaFoldDB" id="A0AAD1X8F8"/>
<evidence type="ECO:0000313" key="10">
    <source>
        <dbReference type="Proteomes" id="UP001295684"/>
    </source>
</evidence>
<feature type="compositionally biased region" description="Basic and acidic residues" evidence="6">
    <location>
        <begin position="38"/>
        <end position="48"/>
    </location>
</feature>
<dbReference type="Pfam" id="PF00520">
    <property type="entry name" value="Ion_trans"/>
    <property type="match status" value="1"/>
</dbReference>
<keyword evidence="5 7" id="KW-0472">Membrane</keyword>
<feature type="compositionally biased region" description="Low complexity" evidence="6">
    <location>
        <begin position="21"/>
        <end position="34"/>
    </location>
</feature>
<evidence type="ECO:0000256" key="2">
    <source>
        <dbReference type="ARBA" id="ARBA00022692"/>
    </source>
</evidence>
<feature type="transmembrane region" description="Helical" evidence="7">
    <location>
        <begin position="606"/>
        <end position="629"/>
    </location>
</feature>
<feature type="transmembrane region" description="Helical" evidence="7">
    <location>
        <begin position="667"/>
        <end position="684"/>
    </location>
</feature>
<dbReference type="Proteomes" id="UP001295684">
    <property type="component" value="Unassembled WGS sequence"/>
</dbReference>
<feature type="domain" description="Ion transport" evidence="8">
    <location>
        <begin position="586"/>
        <end position="798"/>
    </location>
</feature>
<keyword evidence="3" id="KW-0677">Repeat</keyword>
<dbReference type="EMBL" id="CAMPGE010005926">
    <property type="protein sequence ID" value="CAI2364769.1"/>
    <property type="molecule type" value="Genomic_DNA"/>
</dbReference>
<feature type="transmembrane region" description="Helical" evidence="7">
    <location>
        <begin position="704"/>
        <end position="726"/>
    </location>
</feature>
<evidence type="ECO:0000256" key="5">
    <source>
        <dbReference type="ARBA" id="ARBA00023136"/>
    </source>
</evidence>
<protein>
    <recommendedName>
        <fullName evidence="8">Ion transport domain-containing protein</fullName>
    </recommendedName>
</protein>
<feature type="transmembrane region" description="Helical" evidence="7">
    <location>
        <begin position="577"/>
        <end position="594"/>
    </location>
</feature>
<accession>A0AAD1X8F8</accession>
<name>A0AAD1X8F8_EUPCR</name>
<dbReference type="InterPro" id="IPR024862">
    <property type="entry name" value="TRPV"/>
</dbReference>
<feature type="transmembrane region" description="Helical" evidence="7">
    <location>
        <begin position="820"/>
        <end position="842"/>
    </location>
</feature>
<comment type="subcellular location">
    <subcellularLocation>
        <location evidence="1">Membrane</location>
        <topology evidence="1">Multi-pass membrane protein</topology>
    </subcellularLocation>
</comment>
<evidence type="ECO:0000256" key="7">
    <source>
        <dbReference type="SAM" id="Phobius"/>
    </source>
</evidence>
<dbReference type="PANTHER" id="PTHR10582:SF2">
    <property type="entry name" value="INACTIVE"/>
    <property type="match status" value="1"/>
</dbReference>
<evidence type="ECO:0000256" key="3">
    <source>
        <dbReference type="ARBA" id="ARBA00022737"/>
    </source>
</evidence>
<dbReference type="GO" id="GO:0005216">
    <property type="term" value="F:monoatomic ion channel activity"/>
    <property type="evidence" value="ECO:0007669"/>
    <property type="project" value="InterPro"/>
</dbReference>
<evidence type="ECO:0000259" key="8">
    <source>
        <dbReference type="Pfam" id="PF00520"/>
    </source>
</evidence>
<feature type="compositionally biased region" description="Basic and acidic residues" evidence="6">
    <location>
        <begin position="1"/>
        <end position="20"/>
    </location>
</feature>
<feature type="transmembrane region" description="Helical" evidence="7">
    <location>
        <begin position="862"/>
        <end position="888"/>
    </location>
</feature>
<dbReference type="GO" id="GO:0005886">
    <property type="term" value="C:plasma membrane"/>
    <property type="evidence" value="ECO:0007669"/>
    <property type="project" value="TreeGrafter"/>
</dbReference>
<dbReference type="PANTHER" id="PTHR10582">
    <property type="entry name" value="TRANSIENT RECEPTOR POTENTIAL ION CHANNEL PROTEIN"/>
    <property type="match status" value="1"/>
</dbReference>
<gene>
    <name evidence="9" type="ORF">ECRASSUSDP1_LOCUS6115</name>
</gene>
<proteinExistence type="predicted"/>
<organism evidence="9 10">
    <name type="scientific">Euplotes crassus</name>
    <dbReference type="NCBI Taxonomy" id="5936"/>
    <lineage>
        <taxon>Eukaryota</taxon>
        <taxon>Sar</taxon>
        <taxon>Alveolata</taxon>
        <taxon>Ciliophora</taxon>
        <taxon>Intramacronucleata</taxon>
        <taxon>Spirotrichea</taxon>
        <taxon>Hypotrichia</taxon>
        <taxon>Euplotida</taxon>
        <taxon>Euplotidae</taxon>
        <taxon>Moneuplotes</taxon>
    </lineage>
</organism>
<evidence type="ECO:0000256" key="1">
    <source>
        <dbReference type="ARBA" id="ARBA00004141"/>
    </source>
</evidence>
<feature type="transmembrane region" description="Helical" evidence="7">
    <location>
        <begin position="769"/>
        <end position="795"/>
    </location>
</feature>
<evidence type="ECO:0000313" key="9">
    <source>
        <dbReference type="EMBL" id="CAI2364769.1"/>
    </source>
</evidence>
<dbReference type="GO" id="GO:0098703">
    <property type="term" value="P:calcium ion import across plasma membrane"/>
    <property type="evidence" value="ECO:0007669"/>
    <property type="project" value="TreeGrafter"/>
</dbReference>
<keyword evidence="2 7" id="KW-0812">Transmembrane</keyword>
<keyword evidence="10" id="KW-1185">Reference proteome</keyword>
<sequence>MDKEEDKSNPSTDLRNENTTKEAMNNNNANFMGNVYGDKWDNDSKENSLIDEANNSGNSWEHADGKSEIDKLSAFNEYPGGTLQEKFKDVEEVKNDFSNGQLDTADSPSNRKSKQEVLKKAINECIEKEYLKGLAEMIRTESNNIMLPKSEYLRIYQLDESLLHLCYAKSLRIDRPKMSVFRTILTYSDLESKTVKINDDTILNHDDIIDVMLESNQVDNEVLNYIRKIRKKWDLENIVSLCIMKQRYTLTHSVLKECKLPFKAIYAKIGIEFDAIDIVYLLRCMYPESSIKMEKSYLPSLLLSFQRSNTFWLAKLSMLKSLVDHTNYIKAESFLLYTLRSLEKDDVTQNPMYYAPNVLLFTCNLIEVCRILVSKYNFLGAYTEKIESILIKSTASFIEDIEDEFQLRELVFEKDYENRDSLDLLSKHNIVDIMNNKNMEKIALELWTSQYDVKGSLFTTSSALKIVAYDSFNKPRDILKDFFCFNWEYRTMDNFDHHLYQFEVWKTSMMAKFITEGLFLAILTIIFQYYLMEATQAATAVQSTFSSYSGESDPTTMQTKFETFESQSVVYYNNMQITIYLGYIALTFPIRILLTMAFAKKSKRYFEFFSVANILDICIFSVFIIRLYLEFKYYTDGLNNARDSDERGRMYYDNVFRDTGFSDYLDYLYSLASACLWLRIILLFRLTRFLGPLVKMIQNMMQDIGIFMVLFITQLIVFACIGNLLFSDVTNYEDFYEACKTLFDATMGSYEFSAFDSSSKYNKIGHGYIVIYVILNNILLLNLLIAILSSTYALLEEKKLVLYINEILKLRSSSEYDKRCSALVSTFPPWNLFALFFTPAIMFQKNPKFLNLVLFHVEYLPILVLLFVVYLIGNAIFIPLAYLKGIYVNLQQSWSNKVEGALAYRWLRLFVWIFFGIFILFLNLIADCIVFFMHLYQNKMNYRKEQQKTKAISVDTYNKIKEAFYVEHKNGRKKVCYDKVILPMREEMKVIENIQVSIFGNSPLIETEVSQDEAMGQLKEFVLVKRVLHACCIPGDDDIFIYPEIMKSILHEMKMSKTLFDLVKVWEENQSVNKSIKVHDHVEKVGQNDAKNRPYLSKFYHINLISLFEAVEASKDKNALTDMASIFRGVKEIVDNAKKDIIRNLKPDNSDSLKRIDSIMRETRTVSKPMNFGRRT</sequence>
<feature type="transmembrane region" description="Helical" evidence="7">
    <location>
        <begin position="513"/>
        <end position="531"/>
    </location>
</feature>
<dbReference type="InterPro" id="IPR005821">
    <property type="entry name" value="Ion_trans_dom"/>
</dbReference>